<dbReference type="eggNOG" id="ENOG5031A47">
    <property type="taxonomic scope" value="Bacteria"/>
</dbReference>
<sequence>MLSNRDQLPRVFEANLGRLFERVILPVMKSLPHHAVLETGEATTLDQFLDRAAAQVDNYTGNEAAKAFTLTLAGVFERQLSLWARAIHDAGEARMIDLKGFEALLAGCARQARIDLATDPIGGVLTEMFVVANVVRHGEGRSCDRLRAMAPHLWEDMATDYFDLLPGEPLASEHVRIRQSDLVRYIRAATRFRGLADPLPLAVISLPFDASEA</sequence>
<dbReference type="STRING" id="1123269.NX02_10065"/>
<accession>W0ABN5</accession>
<evidence type="ECO:0000313" key="1">
    <source>
        <dbReference type="EMBL" id="AHE53733.1"/>
    </source>
</evidence>
<name>W0ABN5_9SPHN</name>
<organism evidence="1 2">
    <name type="scientific">Sphingomonas sanxanigenens DSM 19645 = NX02</name>
    <dbReference type="NCBI Taxonomy" id="1123269"/>
    <lineage>
        <taxon>Bacteria</taxon>
        <taxon>Pseudomonadati</taxon>
        <taxon>Pseudomonadota</taxon>
        <taxon>Alphaproteobacteria</taxon>
        <taxon>Sphingomonadales</taxon>
        <taxon>Sphingomonadaceae</taxon>
        <taxon>Sphingomonas</taxon>
    </lineage>
</organism>
<dbReference type="KEGG" id="ssan:NX02_10065"/>
<keyword evidence="2" id="KW-1185">Reference proteome</keyword>
<dbReference type="PATRIC" id="fig|1123269.5.peg.1954"/>
<evidence type="ECO:0000313" key="2">
    <source>
        <dbReference type="Proteomes" id="UP000018851"/>
    </source>
</evidence>
<dbReference type="EMBL" id="CP006644">
    <property type="protein sequence ID" value="AHE53733.1"/>
    <property type="molecule type" value="Genomic_DNA"/>
</dbReference>
<gene>
    <name evidence="1" type="ORF">NX02_10065</name>
</gene>
<protein>
    <submittedName>
        <fullName evidence="1">Uncharacterized protein</fullName>
    </submittedName>
</protein>
<dbReference type="Proteomes" id="UP000018851">
    <property type="component" value="Chromosome"/>
</dbReference>
<dbReference type="HOGENOM" id="CLU_112471_0_0_5"/>
<dbReference type="OrthoDB" id="1354489at2"/>
<dbReference type="RefSeq" id="WP_025291965.1">
    <property type="nucleotide sequence ID" value="NZ_CP006644.1"/>
</dbReference>
<reference evidence="1 2" key="1">
    <citation type="submission" date="2013-07" db="EMBL/GenBank/DDBJ databases">
        <title>Completed genome of Sphingomonas sanxanigenens NX02.</title>
        <authorList>
            <person name="Ma T."/>
            <person name="Huang H."/>
            <person name="Wu M."/>
            <person name="Li X."/>
            <person name="Li G."/>
        </authorList>
    </citation>
    <scope>NUCLEOTIDE SEQUENCE [LARGE SCALE GENOMIC DNA]</scope>
    <source>
        <strain evidence="1 2">NX02</strain>
    </source>
</reference>
<dbReference type="AlphaFoldDB" id="W0ABN5"/>
<proteinExistence type="predicted"/>